<dbReference type="GO" id="GO:0006935">
    <property type="term" value="P:chemotaxis"/>
    <property type="evidence" value="ECO:0007669"/>
    <property type="project" value="InterPro"/>
</dbReference>
<evidence type="ECO:0000313" key="4">
    <source>
        <dbReference type="Proteomes" id="UP000295554"/>
    </source>
</evidence>
<accession>A0A4R5LUG3</accession>
<comment type="caution">
    <text evidence="3">The sequence shown here is derived from an EMBL/GenBank/DDBJ whole genome shotgun (WGS) entry which is preliminary data.</text>
</comment>
<feature type="region of interest" description="Disordered" evidence="1">
    <location>
        <begin position="171"/>
        <end position="190"/>
    </location>
</feature>
<organism evidence="3 4">
    <name type="scientific">Seongchinamella unica</name>
    <dbReference type="NCBI Taxonomy" id="2547392"/>
    <lineage>
        <taxon>Bacteria</taxon>
        <taxon>Pseudomonadati</taxon>
        <taxon>Pseudomonadota</taxon>
        <taxon>Gammaproteobacteria</taxon>
        <taxon>Cellvibrionales</taxon>
        <taxon>Halieaceae</taxon>
        <taxon>Seongchinamella</taxon>
    </lineage>
</organism>
<dbReference type="AlphaFoldDB" id="A0A4R5LUG3"/>
<dbReference type="Gene3D" id="2.40.50.180">
    <property type="entry name" value="CheA-289, Domain 4"/>
    <property type="match status" value="1"/>
</dbReference>
<reference evidence="3 4" key="1">
    <citation type="submission" date="2019-03" db="EMBL/GenBank/DDBJ databases">
        <title>Seongchinamella monodicae gen. nov., sp. nov., a novel member of the Gammaproteobacteria isolated from a tidal mudflat of beach.</title>
        <authorList>
            <person name="Yang H.G."/>
            <person name="Kang J.W."/>
            <person name="Lee S.D."/>
        </authorList>
    </citation>
    <scope>NUCLEOTIDE SEQUENCE [LARGE SCALE GENOMIC DNA]</scope>
    <source>
        <strain evidence="3 4">GH4-78</strain>
    </source>
</reference>
<dbReference type="Gene3D" id="2.30.30.40">
    <property type="entry name" value="SH3 Domains"/>
    <property type="match status" value="1"/>
</dbReference>
<dbReference type="SUPFAM" id="SSF50341">
    <property type="entry name" value="CheW-like"/>
    <property type="match status" value="1"/>
</dbReference>
<dbReference type="RefSeq" id="WP_133209191.1">
    <property type="nucleotide sequence ID" value="NZ_SMSE01000001.1"/>
</dbReference>
<dbReference type="EMBL" id="SMSE01000001">
    <property type="protein sequence ID" value="TDG15029.1"/>
    <property type="molecule type" value="Genomic_DNA"/>
</dbReference>
<sequence length="190" mass="20871">MSSSAIQALDALERRFLEEALEAPVQNLERMKWVGTCLGIAGVPLLIGEGELEEIIETPNVMSIPGTKPWVLGVGSHMGGLIPIISGDVFFRKRPYAGRVRDYCMVLRRPGFYFGITLSGLERDMKFPLESRDMETAVDPDFADYTLGGFADGNRFLAVLDIDKLITDGDLSNAAANDPDSPEDQDNDQD</sequence>
<dbReference type="Pfam" id="PF01584">
    <property type="entry name" value="CheW"/>
    <property type="match status" value="1"/>
</dbReference>
<name>A0A4R5LUG3_9GAMM</name>
<feature type="domain" description="CheW-like" evidence="2">
    <location>
        <begin position="30"/>
        <end position="171"/>
    </location>
</feature>
<dbReference type="GO" id="GO:0007165">
    <property type="term" value="P:signal transduction"/>
    <property type="evidence" value="ECO:0007669"/>
    <property type="project" value="InterPro"/>
</dbReference>
<dbReference type="PROSITE" id="PS50851">
    <property type="entry name" value="CHEW"/>
    <property type="match status" value="1"/>
</dbReference>
<dbReference type="OrthoDB" id="5298045at2"/>
<dbReference type="InterPro" id="IPR036061">
    <property type="entry name" value="CheW-like_dom_sf"/>
</dbReference>
<gene>
    <name evidence="3" type="ORF">E2F43_01955</name>
</gene>
<proteinExistence type="predicted"/>
<evidence type="ECO:0000313" key="3">
    <source>
        <dbReference type="EMBL" id="TDG15029.1"/>
    </source>
</evidence>
<evidence type="ECO:0000256" key="1">
    <source>
        <dbReference type="SAM" id="MobiDB-lite"/>
    </source>
</evidence>
<protein>
    <recommendedName>
        <fullName evidence="2">CheW-like domain-containing protein</fullName>
    </recommendedName>
</protein>
<dbReference type="InterPro" id="IPR002545">
    <property type="entry name" value="CheW-lke_dom"/>
</dbReference>
<keyword evidence="4" id="KW-1185">Reference proteome</keyword>
<dbReference type="Proteomes" id="UP000295554">
    <property type="component" value="Unassembled WGS sequence"/>
</dbReference>
<feature type="compositionally biased region" description="Acidic residues" evidence="1">
    <location>
        <begin position="180"/>
        <end position="190"/>
    </location>
</feature>
<evidence type="ECO:0000259" key="2">
    <source>
        <dbReference type="PROSITE" id="PS50851"/>
    </source>
</evidence>